<comment type="caution">
    <text evidence="2">The sequence shown here is derived from an EMBL/GenBank/DDBJ whole genome shotgun (WGS) entry which is preliminary data.</text>
</comment>
<reference evidence="2" key="1">
    <citation type="submission" date="2016-12" db="EMBL/GenBank/DDBJ databases">
        <authorList>
            <person name="Moulin L."/>
        </authorList>
    </citation>
    <scope>NUCLEOTIDE SEQUENCE [LARGE SCALE GENOMIC DNA]</scope>
    <source>
        <strain evidence="2">STM 7183</strain>
    </source>
</reference>
<protein>
    <submittedName>
        <fullName evidence="2">Uncharacterized protein</fullName>
    </submittedName>
</protein>
<organism evidence="2 3">
    <name type="scientific">Paraburkholderia piptadeniae</name>
    <dbReference type="NCBI Taxonomy" id="1701573"/>
    <lineage>
        <taxon>Bacteria</taxon>
        <taxon>Pseudomonadati</taxon>
        <taxon>Pseudomonadota</taxon>
        <taxon>Betaproteobacteria</taxon>
        <taxon>Burkholderiales</taxon>
        <taxon>Burkholderiaceae</taxon>
        <taxon>Paraburkholderia</taxon>
    </lineage>
</organism>
<dbReference type="EMBL" id="CYGY02000015">
    <property type="protein sequence ID" value="SIT37947.1"/>
    <property type="molecule type" value="Genomic_DNA"/>
</dbReference>
<evidence type="ECO:0000313" key="2">
    <source>
        <dbReference type="EMBL" id="SIT37947.1"/>
    </source>
</evidence>
<gene>
    <name evidence="2" type="ORF">BN2476_150016</name>
</gene>
<proteinExistence type="predicted"/>
<evidence type="ECO:0000256" key="1">
    <source>
        <dbReference type="SAM" id="MobiDB-lite"/>
    </source>
</evidence>
<sequence>MCASPIPLVNPEQRRNCQLKALNAFENISRPGSGPCSIRSLGEGVTGDQRDGHEKPG</sequence>
<dbReference type="Proteomes" id="UP000195569">
    <property type="component" value="Unassembled WGS sequence"/>
</dbReference>
<feature type="compositionally biased region" description="Basic and acidic residues" evidence="1">
    <location>
        <begin position="48"/>
        <end position="57"/>
    </location>
</feature>
<dbReference type="AlphaFoldDB" id="A0A1N7RS49"/>
<accession>A0A1N7RS49</accession>
<evidence type="ECO:0000313" key="3">
    <source>
        <dbReference type="Proteomes" id="UP000195569"/>
    </source>
</evidence>
<name>A0A1N7RS49_9BURK</name>
<keyword evidence="3" id="KW-1185">Reference proteome</keyword>
<feature type="region of interest" description="Disordered" evidence="1">
    <location>
        <begin position="30"/>
        <end position="57"/>
    </location>
</feature>